<dbReference type="AlphaFoldDB" id="A0A934QIG1"/>
<organism evidence="2 3">
    <name type="scientific">Rhodovibrio salinarum</name>
    <dbReference type="NCBI Taxonomy" id="1087"/>
    <lineage>
        <taxon>Bacteria</taxon>
        <taxon>Pseudomonadati</taxon>
        <taxon>Pseudomonadota</taxon>
        <taxon>Alphaproteobacteria</taxon>
        <taxon>Rhodospirillales</taxon>
        <taxon>Rhodovibrionaceae</taxon>
        <taxon>Rhodovibrio</taxon>
    </lineage>
</organism>
<evidence type="ECO:0000256" key="1">
    <source>
        <dbReference type="SAM" id="MobiDB-lite"/>
    </source>
</evidence>
<dbReference type="EMBL" id="NRRE01000021">
    <property type="protein sequence ID" value="MBK1697160.1"/>
    <property type="molecule type" value="Genomic_DNA"/>
</dbReference>
<evidence type="ECO:0000313" key="2">
    <source>
        <dbReference type="EMBL" id="MBK1697160.1"/>
    </source>
</evidence>
<dbReference type="SUPFAM" id="SSF56349">
    <property type="entry name" value="DNA breaking-rejoining enzymes"/>
    <property type="match status" value="1"/>
</dbReference>
<gene>
    <name evidence="2" type="ORF">CKO21_07850</name>
</gene>
<sequence>MANMGPHNTAKTVSLALDRVQIPIDDTTYRVYYHIVRRLAEGGADGPPSGLAQKTYDQYVSALTYVAGHLVERLWERVESCDRQFTASELELIAASERILQAYEPSGELRAVAEPHHGRVGPNPDRPKRNAAPTEGAYRAAAARMRRSPRYRDNGFFRVSRDHTVAPDAIALCLITGVRNRELANGVTVREPPYWRGTIEIGISGAKVSPAHGRGIPHRTLIFDPPCDPDTPLGYLASRLAVEGPHTVCIGEGSLRSAVTQAAFATFRTPLANRITPYVLRHLAAGRLRKRTDKRTVMRALGHQGQRSLYAYYNGDDAGPLPLAVYAQELEPGLDFDPVGPAL</sequence>
<feature type="compositionally biased region" description="Low complexity" evidence="1">
    <location>
        <begin position="131"/>
        <end position="143"/>
    </location>
</feature>
<feature type="region of interest" description="Disordered" evidence="1">
    <location>
        <begin position="114"/>
        <end position="144"/>
    </location>
</feature>
<evidence type="ECO:0008006" key="4">
    <source>
        <dbReference type="Google" id="ProtNLM"/>
    </source>
</evidence>
<name>A0A934QIG1_9PROT</name>
<dbReference type="Proteomes" id="UP000778970">
    <property type="component" value="Unassembled WGS sequence"/>
</dbReference>
<reference evidence="2" key="2">
    <citation type="journal article" date="2020" name="Microorganisms">
        <title>Osmotic Adaptation and Compatible Solute Biosynthesis of Phototrophic Bacteria as Revealed from Genome Analyses.</title>
        <authorList>
            <person name="Imhoff J.F."/>
            <person name="Rahn T."/>
            <person name="Kunzel S."/>
            <person name="Keller A."/>
            <person name="Neulinger S.C."/>
        </authorList>
    </citation>
    <scope>NUCLEOTIDE SEQUENCE</scope>
    <source>
        <strain evidence="2">DSM 9154</strain>
    </source>
</reference>
<dbReference type="GO" id="GO:0003677">
    <property type="term" value="F:DNA binding"/>
    <property type="evidence" value="ECO:0007669"/>
    <property type="project" value="InterPro"/>
</dbReference>
<dbReference type="RefSeq" id="WP_027289849.1">
    <property type="nucleotide sequence ID" value="NZ_NRRE01000021.1"/>
</dbReference>
<comment type="caution">
    <text evidence="2">The sequence shown here is derived from an EMBL/GenBank/DDBJ whole genome shotgun (WGS) entry which is preliminary data.</text>
</comment>
<reference evidence="2" key="1">
    <citation type="submission" date="2017-08" db="EMBL/GenBank/DDBJ databases">
        <authorList>
            <person name="Imhoff J.F."/>
            <person name="Rahn T."/>
            <person name="Kuenzel S."/>
            <person name="Neulinger S.C."/>
        </authorList>
    </citation>
    <scope>NUCLEOTIDE SEQUENCE</scope>
    <source>
        <strain evidence="2">DSM 9154</strain>
    </source>
</reference>
<evidence type="ECO:0000313" key="3">
    <source>
        <dbReference type="Proteomes" id="UP000778970"/>
    </source>
</evidence>
<keyword evidence="3" id="KW-1185">Reference proteome</keyword>
<dbReference type="InterPro" id="IPR011010">
    <property type="entry name" value="DNA_brk_join_enz"/>
</dbReference>
<proteinExistence type="predicted"/>
<accession>A0A934QIG1</accession>
<protein>
    <recommendedName>
        <fullName evidence="4">Phage integrase family protein</fullName>
    </recommendedName>
</protein>